<evidence type="ECO:0000313" key="1">
    <source>
        <dbReference type="EMBL" id="TQJ05569.1"/>
    </source>
</evidence>
<sequence>MTDLAGGTGPELARAGRIRDYLLGDGHNLAVDRRLAAALETAVPDIRQVIRLNRGFLHRAMRSLLAADIGQFLDLGSSVLAAGNVREVVRRSGHGCRIVHVDADPITVRQGRSLLNGAKDAVVVQADPADAGRVFDHPDTARMLDPGRPIGVIMVDLLHFVPDAMGPAAVVAEYRRRIAPGSRVVLSHFTGDHWPTHLTRSTVEVMSRSGDPIRPRSYEEVVAMLAGFELVEPGVVGVGEWHPERRLDPVEERAAAGLYAAVARVP</sequence>
<proteinExistence type="predicted"/>
<dbReference type="EMBL" id="VFML01000001">
    <property type="protein sequence ID" value="TQJ05569.1"/>
    <property type="molecule type" value="Genomic_DNA"/>
</dbReference>
<dbReference type="InterPro" id="IPR029063">
    <property type="entry name" value="SAM-dependent_MTases_sf"/>
</dbReference>
<gene>
    <name evidence="1" type="ORF">FB471_5406</name>
</gene>
<dbReference type="OrthoDB" id="4134439at2"/>
<accession>A0A542DR51</accession>
<comment type="caution">
    <text evidence="1">The sequence shown here is derived from an EMBL/GenBank/DDBJ whole genome shotgun (WGS) entry which is preliminary data.</text>
</comment>
<organism evidence="1 2">
    <name type="scientific">Amycolatopsis cihanbeyliensis</name>
    <dbReference type="NCBI Taxonomy" id="1128664"/>
    <lineage>
        <taxon>Bacteria</taxon>
        <taxon>Bacillati</taxon>
        <taxon>Actinomycetota</taxon>
        <taxon>Actinomycetes</taxon>
        <taxon>Pseudonocardiales</taxon>
        <taxon>Pseudonocardiaceae</taxon>
        <taxon>Amycolatopsis</taxon>
    </lineage>
</organism>
<keyword evidence="2" id="KW-1185">Reference proteome</keyword>
<dbReference type="GO" id="GO:0032259">
    <property type="term" value="P:methylation"/>
    <property type="evidence" value="ECO:0007669"/>
    <property type="project" value="UniProtKB-KW"/>
</dbReference>
<evidence type="ECO:0000313" key="2">
    <source>
        <dbReference type="Proteomes" id="UP000320876"/>
    </source>
</evidence>
<name>A0A542DR51_AMYCI</name>
<keyword evidence="1" id="KW-0808">Transferase</keyword>
<protein>
    <submittedName>
        <fullName evidence="1">S-adenosyl methyltransferase</fullName>
    </submittedName>
</protein>
<dbReference type="Proteomes" id="UP000320876">
    <property type="component" value="Unassembled WGS sequence"/>
</dbReference>
<keyword evidence="1" id="KW-0489">Methyltransferase</keyword>
<dbReference type="PIRSF" id="PIRSF017393">
    <property type="entry name" value="MTase_SAV2177"/>
    <property type="match status" value="1"/>
</dbReference>
<dbReference type="Gene3D" id="3.40.50.150">
    <property type="entry name" value="Vaccinia Virus protein VP39"/>
    <property type="match status" value="1"/>
</dbReference>
<dbReference type="RefSeq" id="WP_142001075.1">
    <property type="nucleotide sequence ID" value="NZ_VFML01000001.1"/>
</dbReference>
<dbReference type="GO" id="GO:0008168">
    <property type="term" value="F:methyltransferase activity"/>
    <property type="evidence" value="ECO:0007669"/>
    <property type="project" value="UniProtKB-KW"/>
</dbReference>
<dbReference type="Pfam" id="PF04672">
    <property type="entry name" value="Methyltransf_19"/>
    <property type="match status" value="1"/>
</dbReference>
<reference evidence="1 2" key="1">
    <citation type="submission" date="2019-06" db="EMBL/GenBank/DDBJ databases">
        <title>Sequencing the genomes of 1000 actinobacteria strains.</title>
        <authorList>
            <person name="Klenk H.-P."/>
        </authorList>
    </citation>
    <scope>NUCLEOTIDE SEQUENCE [LARGE SCALE GENOMIC DNA]</scope>
    <source>
        <strain evidence="1 2">DSM 45679</strain>
    </source>
</reference>
<dbReference type="SUPFAM" id="SSF53335">
    <property type="entry name" value="S-adenosyl-L-methionine-dependent methyltransferases"/>
    <property type="match status" value="1"/>
</dbReference>
<dbReference type="AlphaFoldDB" id="A0A542DR51"/>
<dbReference type="InterPro" id="IPR006764">
    <property type="entry name" value="SAM_dep_MeTrfase_SAV2177_type"/>
</dbReference>